<evidence type="ECO:0000313" key="2">
    <source>
        <dbReference type="Proteomes" id="UP000050416"/>
    </source>
</evidence>
<dbReference type="AlphaFoldDB" id="A0A0P8BLT6"/>
<comment type="caution">
    <text evidence="1">The sequence shown here is derived from an EMBL/GenBank/DDBJ whole genome shotgun (WGS) entry which is preliminary data.</text>
</comment>
<gene>
    <name evidence="1" type="ORF">HLUCCX14_05990</name>
</gene>
<dbReference type="PATRIC" id="fig|1305731.5.peg.2705"/>
<organism evidence="1 2">
    <name type="scientific">Marinobacter excellens HL-55</name>
    <dbReference type="NCBI Taxonomy" id="1305731"/>
    <lineage>
        <taxon>Bacteria</taxon>
        <taxon>Pseudomonadati</taxon>
        <taxon>Pseudomonadota</taxon>
        <taxon>Gammaproteobacteria</taxon>
        <taxon>Pseudomonadales</taxon>
        <taxon>Marinobacteraceae</taxon>
        <taxon>Marinobacter</taxon>
    </lineage>
</organism>
<sequence>MDDFVAQGTEGEFAGIKCQWHDMVEHHRKGDRLLGTACLARTDAIANGAVLAAFFSELAELFDIAKNTDTGPIPFPVIGNPMALAAKRELMAIKVAPNPDLYHASAGMEVVTVLTETQAQGDYKLPDGYHRQGFSSAGTL</sequence>
<reference evidence="1 2" key="1">
    <citation type="submission" date="2015-09" db="EMBL/GenBank/DDBJ databases">
        <title>Identification and resolution of microdiversity through metagenomic sequencing of parallel consortia.</title>
        <authorList>
            <person name="Nelson W.C."/>
            <person name="Romine M.F."/>
            <person name="Lindemann S.R."/>
        </authorList>
    </citation>
    <scope>NUCLEOTIDE SEQUENCE [LARGE SCALE GENOMIC DNA]</scope>
    <source>
        <strain evidence="1">HL-55</strain>
    </source>
</reference>
<name>A0A0P8BLT6_9GAMM</name>
<dbReference type="Proteomes" id="UP000050416">
    <property type="component" value="Unassembled WGS sequence"/>
</dbReference>
<proteinExistence type="predicted"/>
<dbReference type="EMBL" id="LJZQ01000006">
    <property type="protein sequence ID" value="KPQ29385.1"/>
    <property type="molecule type" value="Genomic_DNA"/>
</dbReference>
<dbReference type="OrthoDB" id="9883766at2"/>
<protein>
    <submittedName>
        <fullName evidence="1">Uncharacterized protein</fullName>
    </submittedName>
</protein>
<accession>A0A0P8BLT6</accession>
<evidence type="ECO:0000313" key="1">
    <source>
        <dbReference type="EMBL" id="KPQ29385.1"/>
    </source>
</evidence>